<evidence type="ECO:0000313" key="7">
    <source>
        <dbReference type="Proteomes" id="UP000813444"/>
    </source>
</evidence>
<keyword evidence="3" id="KW-0808">Transferase</keyword>
<reference evidence="6" key="1">
    <citation type="journal article" date="2021" name="Nat. Commun.">
        <title>Genetic determinants of endophytism in the Arabidopsis root mycobiome.</title>
        <authorList>
            <person name="Mesny F."/>
            <person name="Miyauchi S."/>
            <person name="Thiergart T."/>
            <person name="Pickel B."/>
            <person name="Atanasova L."/>
            <person name="Karlsson M."/>
            <person name="Huettel B."/>
            <person name="Barry K.W."/>
            <person name="Haridas S."/>
            <person name="Chen C."/>
            <person name="Bauer D."/>
            <person name="Andreopoulos W."/>
            <person name="Pangilinan J."/>
            <person name="LaButti K."/>
            <person name="Riley R."/>
            <person name="Lipzen A."/>
            <person name="Clum A."/>
            <person name="Drula E."/>
            <person name="Henrissat B."/>
            <person name="Kohler A."/>
            <person name="Grigoriev I.V."/>
            <person name="Martin F.M."/>
            <person name="Hacquard S."/>
        </authorList>
    </citation>
    <scope>NUCLEOTIDE SEQUENCE</scope>
    <source>
        <strain evidence="6">MPI-CAGE-CH-0235</strain>
    </source>
</reference>
<accession>A0A8K0WLW5</accession>
<dbReference type="PANTHER" id="PTHR13693">
    <property type="entry name" value="CLASS II AMINOTRANSFERASE/8-AMINO-7-OXONONANOATE SYNTHASE"/>
    <property type="match status" value="1"/>
</dbReference>
<evidence type="ECO:0000256" key="1">
    <source>
        <dbReference type="ARBA" id="ARBA00001933"/>
    </source>
</evidence>
<name>A0A8K0WLW5_9HYPO</name>
<evidence type="ECO:0000256" key="2">
    <source>
        <dbReference type="ARBA" id="ARBA00010008"/>
    </source>
</evidence>
<dbReference type="GO" id="GO:0016740">
    <property type="term" value="F:transferase activity"/>
    <property type="evidence" value="ECO:0007669"/>
    <property type="project" value="UniProtKB-KW"/>
</dbReference>
<dbReference type="Gene3D" id="3.90.1150.10">
    <property type="entry name" value="Aspartate Aminotransferase, domain 1"/>
    <property type="match status" value="1"/>
</dbReference>
<dbReference type="GO" id="GO:0009102">
    <property type="term" value="P:biotin biosynthetic process"/>
    <property type="evidence" value="ECO:0007669"/>
    <property type="project" value="TreeGrafter"/>
</dbReference>
<organism evidence="6 7">
    <name type="scientific">Stachybotrys elegans</name>
    <dbReference type="NCBI Taxonomy" id="80388"/>
    <lineage>
        <taxon>Eukaryota</taxon>
        <taxon>Fungi</taxon>
        <taxon>Dikarya</taxon>
        <taxon>Ascomycota</taxon>
        <taxon>Pezizomycotina</taxon>
        <taxon>Sordariomycetes</taxon>
        <taxon>Hypocreomycetidae</taxon>
        <taxon>Hypocreales</taxon>
        <taxon>Stachybotryaceae</taxon>
        <taxon>Stachybotrys</taxon>
    </lineage>
</organism>
<dbReference type="InterPro" id="IPR015422">
    <property type="entry name" value="PyrdxlP-dep_Trfase_small"/>
</dbReference>
<evidence type="ECO:0000259" key="5">
    <source>
        <dbReference type="Pfam" id="PF00155"/>
    </source>
</evidence>
<dbReference type="Pfam" id="PF00155">
    <property type="entry name" value="Aminotran_1_2"/>
    <property type="match status" value="1"/>
</dbReference>
<sequence length="466" mass="51171">MAAYGTQMFSGYLAAMNPRAGAMKGAPAFYRNLEAMLDVRRARHDLLTAKPRWDETVGDYTSSDFLSLNRSGRVRELFLAELAAHPQFVLSASGSRVQFGNYEYLCETEEEIARIFKAETAIITHSGFMANVAVLPAIAMPGDAFVYDEAVHASSHDGMALSKAEHKISFAHNDVDALREVLEKLSKENQGFVTGANSIIILVESVYSMDGDICPLQEMVALTKEMFPMGNAQFVIDEAQGIGIIGPNGCGLVALLGLEKDIAIRIHMASKAAGSTGGIVLCNQTIRSVMISHARYMIYAGAPSFPMVAGIRVGIRELTSGACQEAQDYVQRAVRHFFNQVTSHPSWDAVNDEGILRIPVAEDHESRPFVSHIVPLRTRVGDEKHLSRHLLLIANANAYAISFPIVPKNKTRVRLVFHAHNSLAEVEKLAGHVMDWAEEMLRIDEEGDDEVLPKATRMYQALEVAA</sequence>
<gene>
    <name evidence="6" type="ORF">B0I35DRAFT_483773</name>
</gene>
<dbReference type="OrthoDB" id="2382073at2759"/>
<dbReference type="InterPro" id="IPR050087">
    <property type="entry name" value="AON_synthase_class-II"/>
</dbReference>
<dbReference type="EMBL" id="JAGPNK010000017">
    <property type="protein sequence ID" value="KAH7306035.1"/>
    <property type="molecule type" value="Genomic_DNA"/>
</dbReference>
<dbReference type="SUPFAM" id="SSF53383">
    <property type="entry name" value="PLP-dependent transferases"/>
    <property type="match status" value="1"/>
</dbReference>
<evidence type="ECO:0000256" key="3">
    <source>
        <dbReference type="ARBA" id="ARBA00022679"/>
    </source>
</evidence>
<comment type="caution">
    <text evidence="6">The sequence shown here is derived from an EMBL/GenBank/DDBJ whole genome shotgun (WGS) entry which is preliminary data.</text>
</comment>
<dbReference type="Gene3D" id="3.40.640.10">
    <property type="entry name" value="Type I PLP-dependent aspartate aminotransferase-like (Major domain)"/>
    <property type="match status" value="1"/>
</dbReference>
<dbReference type="InterPro" id="IPR004839">
    <property type="entry name" value="Aminotransferase_I/II_large"/>
</dbReference>
<evidence type="ECO:0000313" key="6">
    <source>
        <dbReference type="EMBL" id="KAH7306035.1"/>
    </source>
</evidence>
<dbReference type="PANTHER" id="PTHR13693:SF77">
    <property type="entry name" value="8-AMINO-7-OXONONANOATE SYNTHASE"/>
    <property type="match status" value="1"/>
</dbReference>
<dbReference type="InterPro" id="IPR015424">
    <property type="entry name" value="PyrdxlP-dep_Trfase"/>
</dbReference>
<keyword evidence="7" id="KW-1185">Reference proteome</keyword>
<dbReference type="GO" id="GO:0030170">
    <property type="term" value="F:pyridoxal phosphate binding"/>
    <property type="evidence" value="ECO:0007669"/>
    <property type="project" value="InterPro"/>
</dbReference>
<feature type="domain" description="Aminotransferase class I/classII large" evidence="5">
    <location>
        <begin position="83"/>
        <end position="432"/>
    </location>
</feature>
<evidence type="ECO:0000256" key="4">
    <source>
        <dbReference type="ARBA" id="ARBA00022898"/>
    </source>
</evidence>
<proteinExistence type="inferred from homology"/>
<comment type="cofactor">
    <cofactor evidence="1">
        <name>pyridoxal 5'-phosphate</name>
        <dbReference type="ChEBI" id="CHEBI:597326"/>
    </cofactor>
</comment>
<dbReference type="AlphaFoldDB" id="A0A8K0WLW5"/>
<protein>
    <submittedName>
        <fullName evidence="6">8-amino-7-oxononanoate synthase</fullName>
    </submittedName>
</protein>
<dbReference type="InterPro" id="IPR015421">
    <property type="entry name" value="PyrdxlP-dep_Trfase_major"/>
</dbReference>
<dbReference type="Proteomes" id="UP000813444">
    <property type="component" value="Unassembled WGS sequence"/>
</dbReference>
<keyword evidence="4" id="KW-0663">Pyridoxal phosphate</keyword>
<comment type="similarity">
    <text evidence="2">Belongs to the class-II pyridoxal-phosphate-dependent aminotransferase family. BioF subfamily.</text>
</comment>